<proteinExistence type="predicted"/>
<evidence type="ECO:0000313" key="2">
    <source>
        <dbReference type="Proteomes" id="UP000549617"/>
    </source>
</evidence>
<name>A0A7W9EG08_9SPHN</name>
<gene>
    <name evidence="1" type="ORF">FHS49_003873</name>
</gene>
<accession>A0A7W9EG08</accession>
<dbReference type="EMBL" id="JACIJC010000009">
    <property type="protein sequence ID" value="MBB5687827.1"/>
    <property type="molecule type" value="Genomic_DNA"/>
</dbReference>
<dbReference type="AlphaFoldDB" id="A0A7W9EG08"/>
<evidence type="ECO:0000313" key="1">
    <source>
        <dbReference type="EMBL" id="MBB5687827.1"/>
    </source>
</evidence>
<organism evidence="1 2">
    <name type="scientific">Sphingobium boeckii</name>
    <dbReference type="NCBI Taxonomy" id="1082345"/>
    <lineage>
        <taxon>Bacteria</taxon>
        <taxon>Pseudomonadati</taxon>
        <taxon>Pseudomonadota</taxon>
        <taxon>Alphaproteobacteria</taxon>
        <taxon>Sphingomonadales</taxon>
        <taxon>Sphingomonadaceae</taxon>
        <taxon>Sphingobium</taxon>
    </lineage>
</organism>
<protein>
    <submittedName>
        <fullName evidence="1">Uncharacterized protein</fullName>
    </submittedName>
</protein>
<sequence length="68" mass="7242">MRTSFEVADIFRSAGSAYRTTYAGHLSLTQLKVMTAIENCRTAALGGHSRIFAAILCLGGACCEAEVE</sequence>
<keyword evidence="2" id="KW-1185">Reference proteome</keyword>
<dbReference type="Proteomes" id="UP000549617">
    <property type="component" value="Unassembled WGS sequence"/>
</dbReference>
<reference evidence="1 2" key="1">
    <citation type="submission" date="2020-08" db="EMBL/GenBank/DDBJ databases">
        <title>Genomic Encyclopedia of Type Strains, Phase IV (KMG-IV): sequencing the most valuable type-strain genomes for metagenomic binning, comparative biology and taxonomic classification.</title>
        <authorList>
            <person name="Goeker M."/>
        </authorList>
    </citation>
    <scope>NUCLEOTIDE SEQUENCE [LARGE SCALE GENOMIC DNA]</scope>
    <source>
        <strain evidence="1 2">DSM 25079</strain>
    </source>
</reference>
<comment type="caution">
    <text evidence="1">The sequence shown here is derived from an EMBL/GenBank/DDBJ whole genome shotgun (WGS) entry which is preliminary data.</text>
</comment>